<evidence type="ECO:0000313" key="3">
    <source>
        <dbReference type="Proteomes" id="UP000239477"/>
    </source>
</evidence>
<keyword evidence="3" id="KW-1185">Reference proteome</keyword>
<name>A0A2S0I7S5_9BURK</name>
<dbReference type="Proteomes" id="UP000239477">
    <property type="component" value="Chromosome"/>
</dbReference>
<organism evidence="2 3">
    <name type="scientific">Achromobacter spanius</name>
    <dbReference type="NCBI Taxonomy" id="217203"/>
    <lineage>
        <taxon>Bacteria</taxon>
        <taxon>Pseudomonadati</taxon>
        <taxon>Pseudomonadota</taxon>
        <taxon>Betaproteobacteria</taxon>
        <taxon>Burkholderiales</taxon>
        <taxon>Alcaligenaceae</taxon>
        <taxon>Achromobacter</taxon>
    </lineage>
</organism>
<dbReference type="Pfam" id="PF13468">
    <property type="entry name" value="Glyoxalase_3"/>
    <property type="match status" value="1"/>
</dbReference>
<dbReference type="AlphaFoldDB" id="A0A2S0I7S5"/>
<feature type="domain" description="Glyoxalase-like" evidence="1">
    <location>
        <begin position="5"/>
        <end position="183"/>
    </location>
</feature>
<dbReference type="Gene3D" id="3.10.180.10">
    <property type="entry name" value="2,3-Dihydroxybiphenyl 1,2-Dioxygenase, domain 1"/>
    <property type="match status" value="1"/>
</dbReference>
<sequence length="280" mass="30277">MTLRIDHVVIQAGLDLDQSAARFRRLGFQLTDRGHHSLGSSNHLAIFGDDYLELIGVEPPKADIPGARWEHPLGLAGLVFKTANADATWKDLTNRDVPLEGDGARSFHRPVTAGGQTLGDARFRTLRIRADRIPNGRVFFCQHETPELVWRPEWRQHPNGVRGIAEYVYVTEDPAASAELLEQAFGPGVVQEVQDGVAVAAGRASVLYLTPAGIRVRFGVDAAPLFAAGERAAALTLRTDALARVQEVLAAAGVAHQAHKSRIVVPPLETGGLILAFVES</sequence>
<dbReference type="SUPFAM" id="SSF54593">
    <property type="entry name" value="Glyoxalase/Bleomycin resistance protein/Dihydroxybiphenyl dioxygenase"/>
    <property type="match status" value="1"/>
</dbReference>
<reference evidence="2 3" key="1">
    <citation type="submission" date="2017-09" db="EMBL/GenBank/DDBJ databases">
        <title>Genomic, metabolic, and phenotypic characteristics of bacterial isolates from the natural microbiome of the model nematode Caenorhabditis elegans.</title>
        <authorList>
            <person name="Zimmermann J."/>
            <person name="Obeng N."/>
            <person name="Yang W."/>
            <person name="Obeng O."/>
            <person name="Kissoyan K."/>
            <person name="Pees B."/>
            <person name="Dirksen P."/>
            <person name="Hoppner M."/>
            <person name="Franke A."/>
            <person name="Rosenstiel P."/>
            <person name="Leippe M."/>
            <person name="Dierking K."/>
            <person name="Kaleta C."/>
            <person name="Schulenburg H."/>
        </authorList>
    </citation>
    <scope>NUCLEOTIDE SEQUENCE [LARGE SCALE GENOMIC DNA]</scope>
    <source>
        <strain evidence="2 3">MYb73</strain>
    </source>
</reference>
<dbReference type="EMBL" id="CP023270">
    <property type="protein sequence ID" value="AVJ28089.1"/>
    <property type="molecule type" value="Genomic_DNA"/>
</dbReference>
<protein>
    <recommendedName>
        <fullName evidence="1">Glyoxalase-like domain-containing protein</fullName>
    </recommendedName>
</protein>
<dbReference type="PANTHER" id="PTHR40265">
    <property type="entry name" value="BLL2707 PROTEIN"/>
    <property type="match status" value="1"/>
</dbReference>
<proteinExistence type="predicted"/>
<dbReference type="InterPro" id="IPR025870">
    <property type="entry name" value="Glyoxalase-like_dom"/>
</dbReference>
<dbReference type="RefSeq" id="WP_105238900.1">
    <property type="nucleotide sequence ID" value="NZ_CP023270.1"/>
</dbReference>
<evidence type="ECO:0000313" key="2">
    <source>
        <dbReference type="EMBL" id="AVJ28089.1"/>
    </source>
</evidence>
<dbReference type="InterPro" id="IPR029068">
    <property type="entry name" value="Glyas_Bleomycin-R_OHBP_Dase"/>
</dbReference>
<evidence type="ECO:0000259" key="1">
    <source>
        <dbReference type="Pfam" id="PF13468"/>
    </source>
</evidence>
<accession>A0A2S0I7S5</accession>
<dbReference type="OrthoDB" id="9812467at2"/>
<dbReference type="PANTHER" id="PTHR40265:SF1">
    <property type="entry name" value="GLYOXALASE-LIKE DOMAIN-CONTAINING PROTEIN"/>
    <property type="match status" value="1"/>
</dbReference>
<gene>
    <name evidence="2" type="ORF">CLM73_13705</name>
</gene>